<dbReference type="GO" id="GO:0005634">
    <property type="term" value="C:nucleus"/>
    <property type="evidence" value="ECO:0007669"/>
    <property type="project" value="UniProtKB-ARBA"/>
</dbReference>
<feature type="region of interest" description="Disordered" evidence="2">
    <location>
        <begin position="529"/>
        <end position="551"/>
    </location>
</feature>
<dbReference type="InterPro" id="IPR004827">
    <property type="entry name" value="bZIP"/>
</dbReference>
<keyword evidence="5" id="KW-1185">Reference proteome</keyword>
<evidence type="ECO:0000313" key="5">
    <source>
        <dbReference type="Proteomes" id="UP001107558"/>
    </source>
</evidence>
<dbReference type="InterPro" id="IPR046347">
    <property type="entry name" value="bZIP_sf"/>
</dbReference>
<gene>
    <name evidence="4" type="ORF">PVAND_009264</name>
</gene>
<dbReference type="Pfam" id="PF07716">
    <property type="entry name" value="bZIP_2"/>
    <property type="match status" value="1"/>
</dbReference>
<organism evidence="4 5">
    <name type="scientific">Polypedilum vanderplanki</name>
    <name type="common">Sleeping chironomid midge</name>
    <dbReference type="NCBI Taxonomy" id="319348"/>
    <lineage>
        <taxon>Eukaryota</taxon>
        <taxon>Metazoa</taxon>
        <taxon>Ecdysozoa</taxon>
        <taxon>Arthropoda</taxon>
        <taxon>Hexapoda</taxon>
        <taxon>Insecta</taxon>
        <taxon>Pterygota</taxon>
        <taxon>Neoptera</taxon>
        <taxon>Endopterygota</taxon>
        <taxon>Diptera</taxon>
        <taxon>Nematocera</taxon>
        <taxon>Chironomoidea</taxon>
        <taxon>Chironomidae</taxon>
        <taxon>Chironominae</taxon>
        <taxon>Polypedilum</taxon>
        <taxon>Polypedilum</taxon>
    </lineage>
</organism>
<dbReference type="PROSITE" id="PS00036">
    <property type="entry name" value="BZIP_BASIC"/>
    <property type="match status" value="1"/>
</dbReference>
<name>A0A9J6CCD0_POLVA</name>
<dbReference type="CDD" id="cd14686">
    <property type="entry name" value="bZIP"/>
    <property type="match status" value="1"/>
</dbReference>
<feature type="region of interest" description="Disordered" evidence="2">
    <location>
        <begin position="415"/>
        <end position="438"/>
    </location>
</feature>
<reference evidence="4" key="1">
    <citation type="submission" date="2021-03" db="EMBL/GenBank/DDBJ databases">
        <title>Chromosome level genome of the anhydrobiotic midge Polypedilum vanderplanki.</title>
        <authorList>
            <person name="Yoshida Y."/>
            <person name="Kikawada T."/>
            <person name="Gusev O."/>
        </authorList>
    </citation>
    <scope>NUCLEOTIDE SEQUENCE</scope>
    <source>
        <strain evidence="4">NIAS01</strain>
        <tissue evidence="4">Whole body or cell culture</tissue>
    </source>
</reference>
<dbReference type="GO" id="GO:0003700">
    <property type="term" value="F:DNA-binding transcription factor activity"/>
    <property type="evidence" value="ECO:0007669"/>
    <property type="project" value="InterPro"/>
</dbReference>
<dbReference type="AlphaFoldDB" id="A0A9J6CCD0"/>
<evidence type="ECO:0000256" key="1">
    <source>
        <dbReference type="SAM" id="Coils"/>
    </source>
</evidence>
<evidence type="ECO:0000313" key="4">
    <source>
        <dbReference type="EMBL" id="KAG5679714.1"/>
    </source>
</evidence>
<accession>A0A9J6CCD0</accession>
<dbReference type="EMBL" id="JADBJN010000001">
    <property type="protein sequence ID" value="KAG5679714.1"/>
    <property type="molecule type" value="Genomic_DNA"/>
</dbReference>
<evidence type="ECO:0000256" key="2">
    <source>
        <dbReference type="SAM" id="MobiDB-lite"/>
    </source>
</evidence>
<feature type="compositionally biased region" description="Polar residues" evidence="2">
    <location>
        <begin position="529"/>
        <end position="542"/>
    </location>
</feature>
<feature type="compositionally biased region" description="Low complexity" evidence="2">
    <location>
        <begin position="415"/>
        <end position="432"/>
    </location>
</feature>
<feature type="domain" description="BZIP" evidence="3">
    <location>
        <begin position="581"/>
        <end position="594"/>
    </location>
</feature>
<comment type="caution">
    <text evidence="4">The sequence shown here is derived from an EMBL/GenBank/DDBJ whole genome shotgun (WGS) entry which is preliminary data.</text>
</comment>
<proteinExistence type="predicted"/>
<sequence>MSVVKKSSNIGSQSVLKLTVCGGVLRKNNLLGKITKDNSIICCCGKFSDKMFMKTSMFKRCNKMLGHQRSQLIYWHVQIIHSTDQTTVNQTRKTETIGKSLIERELIEQIGNIEILFLQEEENNQVHQTPVFLPESSTTNSFPNLAQSTTTALSELTIENSTSISEQLHAQEEVLELSTPEELLHWPDLVAPTQTQIRQGELNTPDIFDQLEGFNFDTQISTTSIISNDIKDLTIIKDQFNKSKEEVKEKEVNNSEQALEFNSFAHFKIVNENKQAKEEEEEEESKTKQLTSYYNSINELLDEQMFRLDQDSQVFDICSGGFNNNFELGFNDKVEGEILSIPVLSDDYIPAIENIAMFDFGDEMMEKTNNIEEELVVTTIVPEEPITITHSGAKLKQQQQHHPQLRLQIPMIAVPQKQQQKQSQPQPQQKQPTETQHTVKMEEDSFDLVDFIDSNEFTELTPFEEKQCPNFVPEAKITVIEIKKEEEPSISTASSRKTSVVAESDHQYGELLRPKRAIKKRRYSSDSDFSVGTSASSYNSTRQKIHKRRRGRPAKELITVLPTIEDFKDLPAETASHLVLRIKNNEASRKSRMKSKNQQDALEDECARLERRQNLLKSTKDRLDGQIEMLRKWLLSGI</sequence>
<keyword evidence="1" id="KW-0175">Coiled coil</keyword>
<dbReference type="Proteomes" id="UP001107558">
    <property type="component" value="Chromosome 1"/>
</dbReference>
<dbReference type="OrthoDB" id="6624782at2759"/>
<evidence type="ECO:0000259" key="3">
    <source>
        <dbReference type="PROSITE" id="PS00036"/>
    </source>
</evidence>
<protein>
    <recommendedName>
        <fullName evidence="3">BZIP domain-containing protein</fullName>
    </recommendedName>
</protein>
<feature type="coiled-coil region" evidence="1">
    <location>
        <begin position="592"/>
        <end position="619"/>
    </location>
</feature>
<dbReference type="Gene3D" id="1.20.5.170">
    <property type="match status" value="1"/>
</dbReference>
<dbReference type="SUPFAM" id="SSF57959">
    <property type="entry name" value="Leucine zipper domain"/>
    <property type="match status" value="1"/>
</dbReference>